<dbReference type="Pfam" id="PF23347">
    <property type="entry name" value="TPR_Nup160_C"/>
    <property type="match status" value="1"/>
</dbReference>
<organism evidence="7 8">
    <name type="scientific">Plectus sambesii</name>
    <dbReference type="NCBI Taxonomy" id="2011161"/>
    <lineage>
        <taxon>Eukaryota</taxon>
        <taxon>Metazoa</taxon>
        <taxon>Ecdysozoa</taxon>
        <taxon>Nematoda</taxon>
        <taxon>Chromadorea</taxon>
        <taxon>Plectida</taxon>
        <taxon>Plectina</taxon>
        <taxon>Plectoidea</taxon>
        <taxon>Plectidae</taxon>
        <taxon>Plectus</taxon>
    </lineage>
</organism>
<proteinExistence type="predicted"/>
<accession>A0A914X149</accession>
<dbReference type="InterPro" id="IPR056535">
    <property type="entry name" value="TPR_NUP160_M"/>
</dbReference>
<feature type="domain" description="NUP160 C-terminal TPR" evidence="5">
    <location>
        <begin position="811"/>
        <end position="1039"/>
    </location>
</feature>
<protein>
    <submittedName>
        <fullName evidence="8">Nuclear pore complex protein Nup160</fullName>
    </submittedName>
</protein>
<dbReference type="Proteomes" id="UP000887566">
    <property type="component" value="Unplaced"/>
</dbReference>
<keyword evidence="7" id="KW-1185">Reference proteome</keyword>
<name>A0A914X149_9BILA</name>
<dbReference type="InterPro" id="IPR056536">
    <property type="entry name" value="TPR_NUP160_C"/>
</dbReference>
<dbReference type="GO" id="GO:0017056">
    <property type="term" value="F:structural constituent of nuclear pore"/>
    <property type="evidence" value="ECO:0007669"/>
    <property type="project" value="TreeGrafter"/>
</dbReference>
<reference evidence="8" key="1">
    <citation type="submission" date="2022-11" db="UniProtKB">
        <authorList>
            <consortium name="WormBaseParasite"/>
        </authorList>
    </citation>
    <scope>IDENTIFICATION</scope>
</reference>
<evidence type="ECO:0000256" key="3">
    <source>
        <dbReference type="ARBA" id="ARBA00023242"/>
    </source>
</evidence>
<dbReference type="InterPro" id="IPR021717">
    <property type="entry name" value="Nucleoporin_Nup160"/>
</dbReference>
<evidence type="ECO:0000256" key="2">
    <source>
        <dbReference type="ARBA" id="ARBA00022448"/>
    </source>
</evidence>
<dbReference type="PANTHER" id="PTHR21286:SF0">
    <property type="entry name" value="NUCLEAR PORE COMPLEX PROTEIN NUP160"/>
    <property type="match status" value="1"/>
</dbReference>
<evidence type="ECO:0000256" key="1">
    <source>
        <dbReference type="ARBA" id="ARBA00004123"/>
    </source>
</evidence>
<dbReference type="GO" id="GO:0005643">
    <property type="term" value="C:nuclear pore"/>
    <property type="evidence" value="ECO:0007669"/>
    <property type="project" value="TreeGrafter"/>
</dbReference>
<evidence type="ECO:0000259" key="4">
    <source>
        <dbReference type="Pfam" id="PF11715"/>
    </source>
</evidence>
<evidence type="ECO:0000313" key="7">
    <source>
        <dbReference type="Proteomes" id="UP000887566"/>
    </source>
</evidence>
<dbReference type="Pfam" id="PF11715">
    <property type="entry name" value="Beta-prop_Nup120_160"/>
    <property type="match status" value="1"/>
</dbReference>
<evidence type="ECO:0000259" key="5">
    <source>
        <dbReference type="Pfam" id="PF23347"/>
    </source>
</evidence>
<sequence length="1052" mass="117998">MIAPTSQRAEQSPKVESIAIRKCVLHDTLFLIVHMLLDGKSKFLILSPVASRTQVVKVMEIKGPKLELVDFDLTASSTTSLWAVWRDAENRSVYKRKIVNVEAVGQEPWLDIEPDTERDYPFAKTGKSSVFDPDRYSFDTVHRALMINCKSFPTNIAHGDWASLARQVDAFIGSTEFEKQFMTASDRSGMSLDGGGRSLALREEQFWNSLQRSCDQYHQMSCQPLCLLSSPIIEMNGIIQVGRFTLFLSPDVQLSTLCTGSADSANQVARVGECLLRMDTLVGRLELTEEDDLFAQMKAIVASTADKSGASESVQRLSALLAHCEQFLPIFVEQFIRKADPQYGALNLTDTFTPSMGSALASGLLAASLLRSIKHRLQCCDRLLALLAFACHIKHVGILPDQWSRIFSELIPQLVGLRAQYMSLAKLLAMGMFEPANVPLGYRTNAASLMTSVAFALYESSTGAVLKRTTQLALEQEAQPVLFGLFAPFSVAISLFALWPTNDSLLLPEFFATHDQHAALLTYCELMRPWPDRLQYALRYYQAVALARLNMADQALDAFLKVLDGLAQVDPVLIKTVFPHADLTFMDHIVTDYFLKIIDILEKQNLTEQVLSAGREALKRAAPNDPNVPTLLMLLFKHEMDEGRFSEALVNIQSNPSAESRRTCLRDLLHKLVDAGRIDVLVGLEYGRVQSEVVGILESRARAFDLLRDRDYYEVLFAFYSFRSNFRRAASCMYELATRLRQECSGEMALRRRARALAVCEQCLRLVDNDYAWIALPRAVSNAEDGRNPKRDADDRAINPEIRPLKTVTCDDVYKEYVIADARLQLVQRNGAAPPPMEPLDIVTALLDADLYDQALLVNRALELPVYDLLDKLTTKCLQMDALRESSVRWLDDNKMLIAQSTVNGSLPAEQSWQLLRACVDRLTDVDSGNSRILRTAAETILKYQRPVPAWLAERYLKADFPDYLRLLIDYGKLEEAQSILIDHLDVVLSQVTSPNARVCLPYSSIDQLMLLSADSHSDLLRTGEVEAKMKTYLDRLDAFSAAANFHRVPAR</sequence>
<dbReference type="Pfam" id="PF23354">
    <property type="entry name" value="TPR_NUP160_120_M"/>
    <property type="match status" value="1"/>
</dbReference>
<dbReference type="AlphaFoldDB" id="A0A914X149"/>
<comment type="subcellular location">
    <subcellularLocation>
        <location evidence="1">Nucleus</location>
    </subcellularLocation>
</comment>
<feature type="domain" description="Nucleoporin Nup120/160 beta-propeller" evidence="4">
    <location>
        <begin position="22"/>
        <end position="247"/>
    </location>
</feature>
<dbReference type="PANTHER" id="PTHR21286">
    <property type="entry name" value="NUCLEAR PORE COMPLEX PROTEIN NUP160"/>
    <property type="match status" value="1"/>
</dbReference>
<dbReference type="InterPro" id="IPR059141">
    <property type="entry name" value="Beta-prop_Nup120_160"/>
</dbReference>
<evidence type="ECO:0000259" key="6">
    <source>
        <dbReference type="Pfam" id="PF23354"/>
    </source>
</evidence>
<dbReference type="WBParaSite" id="PSAMB.scaffold5594size11322.g26937.t1">
    <property type="protein sequence ID" value="PSAMB.scaffold5594size11322.g26937.t1"/>
    <property type="gene ID" value="PSAMB.scaffold5594size11322.g26937"/>
</dbReference>
<evidence type="ECO:0000313" key="8">
    <source>
        <dbReference type="WBParaSite" id="PSAMB.scaffold5594size11322.g26937.t1"/>
    </source>
</evidence>
<keyword evidence="3" id="KW-0539">Nucleus</keyword>
<keyword evidence="2" id="KW-0813">Transport</keyword>
<feature type="domain" description="NUP160 middle TPR" evidence="6">
    <location>
        <begin position="499"/>
        <end position="766"/>
    </location>
</feature>